<dbReference type="Proteomes" id="UP000663722">
    <property type="component" value="Chromosome"/>
</dbReference>
<reference evidence="1" key="1">
    <citation type="journal article" date="2021" name="Microb. Physiol.">
        <title>Proteogenomic Insights into the Physiology of Marine, Sulfate-Reducing, Filamentous Desulfonema limicola and Desulfonema magnum.</title>
        <authorList>
            <person name="Schnaars V."/>
            <person name="Wohlbrand L."/>
            <person name="Scheve S."/>
            <person name="Hinrichs C."/>
            <person name="Reinhardt R."/>
            <person name="Rabus R."/>
        </authorList>
    </citation>
    <scope>NUCLEOTIDE SEQUENCE</scope>
    <source>
        <strain evidence="1">4be13</strain>
    </source>
</reference>
<keyword evidence="2" id="KW-1185">Reference proteome</keyword>
<organism evidence="1 2">
    <name type="scientific">Desulfonema magnum</name>
    <dbReference type="NCBI Taxonomy" id="45655"/>
    <lineage>
        <taxon>Bacteria</taxon>
        <taxon>Pseudomonadati</taxon>
        <taxon>Thermodesulfobacteriota</taxon>
        <taxon>Desulfobacteria</taxon>
        <taxon>Desulfobacterales</taxon>
        <taxon>Desulfococcaceae</taxon>
        <taxon>Desulfonema</taxon>
    </lineage>
</organism>
<dbReference type="KEGG" id="dmm:dnm_005100"/>
<accession>A0A975BFT9</accession>
<evidence type="ECO:0000313" key="1">
    <source>
        <dbReference type="EMBL" id="QTA84513.1"/>
    </source>
</evidence>
<gene>
    <name evidence="1" type="ORF">dnm_005100</name>
</gene>
<protein>
    <submittedName>
        <fullName evidence="1">Uncharacterized protein</fullName>
    </submittedName>
</protein>
<dbReference type="EMBL" id="CP061800">
    <property type="protein sequence ID" value="QTA84513.1"/>
    <property type="molecule type" value="Genomic_DNA"/>
</dbReference>
<dbReference type="AlphaFoldDB" id="A0A975BFT9"/>
<evidence type="ECO:0000313" key="2">
    <source>
        <dbReference type="Proteomes" id="UP000663722"/>
    </source>
</evidence>
<proteinExistence type="predicted"/>
<name>A0A975BFT9_9BACT</name>
<sequence length="53" mass="6321">MLGVRKKCKTFILRCDRQVMPIYMKIRSAKIKRSGFLQRLSWFVVTGRPCLFI</sequence>